<dbReference type="RefSeq" id="WP_146857105.1">
    <property type="nucleotide sequence ID" value="NZ_BAAAHR010000002.1"/>
</dbReference>
<comment type="subcellular location">
    <subcellularLocation>
        <location evidence="1">Cell membrane</location>
        <topology evidence="1">Multi-pass membrane protein</topology>
    </subcellularLocation>
</comment>
<gene>
    <name evidence="13" type="ORF">FB463_001274</name>
    <name evidence="14" type="ORF">FB463_001302</name>
    <name evidence="12" type="ORF">FFA01_31000</name>
</gene>
<keyword evidence="2" id="KW-1003">Cell membrane</keyword>
<reference evidence="13 16" key="2">
    <citation type="submission" date="2020-07" db="EMBL/GenBank/DDBJ databases">
        <title>Sequencing the genomes of 1000 actinobacteria strains.</title>
        <authorList>
            <person name="Klenk H.-P."/>
        </authorList>
    </citation>
    <scope>NUCLEOTIDE SEQUENCE [LARGE SCALE GENOMIC DNA]</scope>
    <source>
        <strain evidence="13 16">DSM 10309</strain>
    </source>
</reference>
<reference evidence="12 15" key="1">
    <citation type="submission" date="2019-07" db="EMBL/GenBank/DDBJ databases">
        <title>Whole genome shotgun sequence of Frigoribacterium faeni NBRC 103066.</title>
        <authorList>
            <person name="Hosoyama A."/>
            <person name="Uohara A."/>
            <person name="Ohji S."/>
            <person name="Ichikawa N."/>
        </authorList>
    </citation>
    <scope>NUCLEOTIDE SEQUENCE [LARGE SCALE GENOMIC DNA]</scope>
    <source>
        <strain evidence="12 15">NBRC 103066</strain>
    </source>
</reference>
<dbReference type="GO" id="GO:0000155">
    <property type="term" value="F:phosphorelay sensor kinase activity"/>
    <property type="evidence" value="ECO:0007669"/>
    <property type="project" value="InterPro"/>
</dbReference>
<evidence type="ECO:0000256" key="3">
    <source>
        <dbReference type="ARBA" id="ARBA00022679"/>
    </source>
</evidence>
<dbReference type="PANTHER" id="PTHR24421:SF37">
    <property type="entry name" value="SENSOR HISTIDINE KINASE NARS"/>
    <property type="match status" value="1"/>
</dbReference>
<keyword evidence="15" id="KW-1185">Reference proteome</keyword>
<proteinExistence type="predicted"/>
<dbReference type="Proteomes" id="UP000522688">
    <property type="component" value="Unassembled WGS sequence"/>
</dbReference>
<sequence>MTPTDRTVPPWTPVVVPADAPARTAVDPTPRRVVTWVAVVAVVVIVAVIVAALVAARSLAETESVRDAADRADRIADVLVQPELTDALLTGDPGATAAVDAVVRDHILSDSIVRVKIWDADGRIVWSDETRLIGQRFGLAEDELEALRGAGVDAEVSDLSAPENAYESDEGKLLEAYRSVRTAEGTPLLFEVYFRYDEVLQRSGQLWQGFAGIAVGSIVVVLALLAPVLWRLLAALRAARLHRETLLTRALDASADERRRIAGTLHDGVVQDLVATSFALSAEGAAARSRGDAPAADGLDGAAGSVRDSIGGLRTLLVDIHPPNLERAGLASALEDLATATRARGVATTVSVADDLRLDAGARRLVHRVVQESLVNAVKHASATRAVVTVARSDADGPAVGPTIRRVVVTVADDGRGFDPAAVHRVVPGHLGLRLLTDAVRDAGAGLDLATAPGSGTCWRLTVTAS</sequence>
<organism evidence="13 16">
    <name type="scientific">Frigoribacterium faeni</name>
    <dbReference type="NCBI Taxonomy" id="145483"/>
    <lineage>
        <taxon>Bacteria</taxon>
        <taxon>Bacillati</taxon>
        <taxon>Actinomycetota</taxon>
        <taxon>Actinomycetes</taxon>
        <taxon>Micrococcales</taxon>
        <taxon>Microbacteriaceae</taxon>
        <taxon>Frigoribacterium</taxon>
    </lineage>
</organism>
<keyword evidence="7" id="KW-0902">Two-component regulatory system</keyword>
<dbReference type="Gene3D" id="3.30.565.10">
    <property type="entry name" value="Histidine kinase-like ATPase, C-terminal domain"/>
    <property type="match status" value="1"/>
</dbReference>
<dbReference type="InterPro" id="IPR036890">
    <property type="entry name" value="HATPase_C_sf"/>
</dbReference>
<protein>
    <submittedName>
        <fullName evidence="13">Signal transduction histidine kinase</fullName>
    </submittedName>
</protein>
<evidence type="ECO:0000313" key="16">
    <source>
        <dbReference type="Proteomes" id="UP000522688"/>
    </source>
</evidence>
<comment type="caution">
    <text evidence="13">The sequence shown here is derived from an EMBL/GenBank/DDBJ whole genome shotgun (WGS) entry which is preliminary data.</text>
</comment>
<evidence type="ECO:0000256" key="8">
    <source>
        <dbReference type="ARBA" id="ARBA00023136"/>
    </source>
</evidence>
<evidence type="ECO:0000259" key="10">
    <source>
        <dbReference type="Pfam" id="PF02518"/>
    </source>
</evidence>
<dbReference type="OrthoDB" id="144293at2"/>
<dbReference type="CDD" id="cd16917">
    <property type="entry name" value="HATPase_UhpB-NarQ-NarX-like"/>
    <property type="match status" value="1"/>
</dbReference>
<evidence type="ECO:0000256" key="4">
    <source>
        <dbReference type="ARBA" id="ARBA00022692"/>
    </source>
</evidence>
<dbReference type="InterPro" id="IPR003594">
    <property type="entry name" value="HATPase_dom"/>
</dbReference>
<evidence type="ECO:0000313" key="14">
    <source>
        <dbReference type="EMBL" id="MBA8813053.1"/>
    </source>
</evidence>
<dbReference type="AlphaFoldDB" id="A0A7W3JHM4"/>
<dbReference type="GO" id="GO:0005886">
    <property type="term" value="C:plasma membrane"/>
    <property type="evidence" value="ECO:0007669"/>
    <property type="project" value="UniProtKB-SubCell"/>
</dbReference>
<evidence type="ECO:0000256" key="6">
    <source>
        <dbReference type="ARBA" id="ARBA00022989"/>
    </source>
</evidence>
<dbReference type="EMBL" id="JACGWW010000002">
    <property type="protein sequence ID" value="MBA8813053.1"/>
    <property type="molecule type" value="Genomic_DNA"/>
</dbReference>
<dbReference type="InterPro" id="IPR011712">
    <property type="entry name" value="Sig_transdc_His_kin_sub3_dim/P"/>
</dbReference>
<feature type="transmembrane region" description="Helical" evidence="9">
    <location>
        <begin position="33"/>
        <end position="56"/>
    </location>
</feature>
<dbReference type="EMBL" id="BJUV01000063">
    <property type="protein sequence ID" value="GEK84791.1"/>
    <property type="molecule type" value="Genomic_DNA"/>
</dbReference>
<evidence type="ECO:0000256" key="7">
    <source>
        <dbReference type="ARBA" id="ARBA00023012"/>
    </source>
</evidence>
<name>A0A7W3JHM4_9MICO</name>
<feature type="transmembrane region" description="Helical" evidence="9">
    <location>
        <begin position="210"/>
        <end position="233"/>
    </location>
</feature>
<evidence type="ECO:0000256" key="1">
    <source>
        <dbReference type="ARBA" id="ARBA00004651"/>
    </source>
</evidence>
<dbReference type="PANTHER" id="PTHR24421">
    <property type="entry name" value="NITRATE/NITRITE SENSOR PROTEIN NARX-RELATED"/>
    <property type="match status" value="1"/>
</dbReference>
<evidence type="ECO:0000256" key="5">
    <source>
        <dbReference type="ARBA" id="ARBA00022777"/>
    </source>
</evidence>
<evidence type="ECO:0000256" key="2">
    <source>
        <dbReference type="ARBA" id="ARBA00022475"/>
    </source>
</evidence>
<feature type="domain" description="Histidine kinase/HSP90-like ATPase" evidence="10">
    <location>
        <begin position="363"/>
        <end position="463"/>
    </location>
</feature>
<keyword evidence="6 9" id="KW-1133">Transmembrane helix</keyword>
<dbReference type="Gene3D" id="1.20.5.1930">
    <property type="match status" value="1"/>
</dbReference>
<keyword evidence="8 9" id="KW-0472">Membrane</keyword>
<evidence type="ECO:0000313" key="12">
    <source>
        <dbReference type="EMBL" id="GEK84791.1"/>
    </source>
</evidence>
<dbReference type="Pfam" id="PF02518">
    <property type="entry name" value="HATPase_c"/>
    <property type="match status" value="1"/>
</dbReference>
<evidence type="ECO:0000313" key="15">
    <source>
        <dbReference type="Proteomes" id="UP000321154"/>
    </source>
</evidence>
<evidence type="ECO:0000259" key="11">
    <source>
        <dbReference type="Pfam" id="PF07730"/>
    </source>
</evidence>
<feature type="domain" description="Signal transduction histidine kinase subgroup 3 dimerisation and phosphoacceptor" evidence="11">
    <location>
        <begin position="257"/>
        <end position="324"/>
    </location>
</feature>
<dbReference type="SUPFAM" id="SSF55874">
    <property type="entry name" value="ATPase domain of HSP90 chaperone/DNA topoisomerase II/histidine kinase"/>
    <property type="match status" value="1"/>
</dbReference>
<dbReference type="Pfam" id="PF07730">
    <property type="entry name" value="HisKA_3"/>
    <property type="match status" value="1"/>
</dbReference>
<accession>A0A7W3JHM4</accession>
<dbReference type="Proteomes" id="UP000321154">
    <property type="component" value="Unassembled WGS sequence"/>
</dbReference>
<dbReference type="GO" id="GO:0046983">
    <property type="term" value="F:protein dimerization activity"/>
    <property type="evidence" value="ECO:0007669"/>
    <property type="project" value="InterPro"/>
</dbReference>
<keyword evidence="4 9" id="KW-0812">Transmembrane</keyword>
<keyword evidence="5 13" id="KW-0418">Kinase</keyword>
<dbReference type="EMBL" id="JACGWW010000001">
    <property type="protein sequence ID" value="MBA8813050.1"/>
    <property type="molecule type" value="Genomic_DNA"/>
</dbReference>
<keyword evidence="3" id="KW-0808">Transferase</keyword>
<evidence type="ECO:0000256" key="9">
    <source>
        <dbReference type="SAM" id="Phobius"/>
    </source>
</evidence>
<evidence type="ECO:0000313" key="13">
    <source>
        <dbReference type="EMBL" id="MBA8813050.1"/>
    </source>
</evidence>
<dbReference type="InterPro" id="IPR050482">
    <property type="entry name" value="Sensor_HK_TwoCompSys"/>
</dbReference>